<evidence type="ECO:0000256" key="1">
    <source>
        <dbReference type="ARBA" id="ARBA00004651"/>
    </source>
</evidence>
<keyword evidence="3 6" id="KW-0812">Transmembrane</keyword>
<dbReference type="InterPro" id="IPR011701">
    <property type="entry name" value="MFS"/>
</dbReference>
<evidence type="ECO:0000313" key="8">
    <source>
        <dbReference type="Proteomes" id="UP001500037"/>
    </source>
</evidence>
<evidence type="ECO:0000313" key="7">
    <source>
        <dbReference type="EMBL" id="GAA1253862.1"/>
    </source>
</evidence>
<feature type="transmembrane region" description="Helical" evidence="6">
    <location>
        <begin position="408"/>
        <end position="429"/>
    </location>
</feature>
<reference evidence="8" key="1">
    <citation type="journal article" date="2019" name="Int. J. Syst. Evol. Microbiol.">
        <title>The Global Catalogue of Microorganisms (GCM) 10K type strain sequencing project: providing services to taxonomists for standard genome sequencing and annotation.</title>
        <authorList>
            <consortium name="The Broad Institute Genomics Platform"/>
            <consortium name="The Broad Institute Genome Sequencing Center for Infectious Disease"/>
            <person name="Wu L."/>
            <person name="Ma J."/>
        </authorList>
    </citation>
    <scope>NUCLEOTIDE SEQUENCE [LARGE SCALE GENOMIC DNA]</scope>
    <source>
        <strain evidence="8">JCM 13004</strain>
    </source>
</reference>
<proteinExistence type="predicted"/>
<dbReference type="InterPro" id="IPR036259">
    <property type="entry name" value="MFS_trans_sf"/>
</dbReference>
<comment type="caution">
    <text evidence="7">The sequence shown here is derived from an EMBL/GenBank/DDBJ whole genome shotgun (WGS) entry which is preliminary data.</text>
</comment>
<gene>
    <name evidence="7" type="ORF">GCM10009665_50670</name>
</gene>
<keyword evidence="5 6" id="KW-0472">Membrane</keyword>
<dbReference type="PANTHER" id="PTHR23513">
    <property type="entry name" value="INTEGRAL MEMBRANE EFFLUX PROTEIN-RELATED"/>
    <property type="match status" value="1"/>
</dbReference>
<evidence type="ECO:0000256" key="5">
    <source>
        <dbReference type="ARBA" id="ARBA00023136"/>
    </source>
</evidence>
<accession>A0ABP4HAU4</accession>
<dbReference type="Proteomes" id="UP001500037">
    <property type="component" value="Unassembled WGS sequence"/>
</dbReference>
<sequence>MVVGPVGSLRIPVCVVGLHGPDSRAWSRGGAGPAIPPEHALEGRSDGGSGLISLTKLSAPKYSLPVTHPLRLRAFRLLFIGRSLSAVGDAVVPTALAIAVTRATGSPTALATVLACAMIPRLALLPLGGVIADRWDARRVALVTDLVRGACQLAVGLQLLGGHPALVHLATAAAVGGCASAFAMPTQAPLVAGTVEGPARLRANALLASASALARLAGPALAGLLIYGAGAGWAFLLDAASFALSAAMLGVLRVRRTPVVRRTLLADLTEGWAEVRSRDWYWTSLVAHCAWNCAMAVLATLGPLVAVRRLGGDGTWVAVLEAGAIGLTGGSLLAGRVTPRRPVLVGNLGLATLALPLVALAAGAPTPLLVAAYGLATGCLGFLNPVWESAVQQHVPAHVLARVVSYDWLVSLAGTPLGYALGPLAAATWGTSTPLAIAAALVGVSCLATAAVPGVRRLTSAPDGPAPAAPVGGAPAGVAGGVSACDERAAAARP</sequence>
<feature type="transmembrane region" description="Helical" evidence="6">
    <location>
        <begin position="368"/>
        <end position="387"/>
    </location>
</feature>
<evidence type="ECO:0000256" key="6">
    <source>
        <dbReference type="SAM" id="Phobius"/>
    </source>
</evidence>
<feature type="transmembrane region" description="Helical" evidence="6">
    <location>
        <begin position="342"/>
        <end position="362"/>
    </location>
</feature>
<organism evidence="7 8">
    <name type="scientific">Kitasatospora nipponensis</name>
    <dbReference type="NCBI Taxonomy" id="258049"/>
    <lineage>
        <taxon>Bacteria</taxon>
        <taxon>Bacillati</taxon>
        <taxon>Actinomycetota</taxon>
        <taxon>Actinomycetes</taxon>
        <taxon>Kitasatosporales</taxon>
        <taxon>Streptomycetaceae</taxon>
        <taxon>Kitasatospora</taxon>
    </lineage>
</organism>
<feature type="transmembrane region" description="Helical" evidence="6">
    <location>
        <begin position="435"/>
        <end position="455"/>
    </location>
</feature>
<evidence type="ECO:0000256" key="4">
    <source>
        <dbReference type="ARBA" id="ARBA00022989"/>
    </source>
</evidence>
<keyword evidence="4 6" id="KW-1133">Transmembrane helix</keyword>
<dbReference type="Pfam" id="PF07690">
    <property type="entry name" value="MFS_1"/>
    <property type="match status" value="1"/>
</dbReference>
<feature type="transmembrane region" description="Helical" evidence="6">
    <location>
        <begin position="314"/>
        <end position="335"/>
    </location>
</feature>
<evidence type="ECO:0000256" key="2">
    <source>
        <dbReference type="ARBA" id="ARBA00022475"/>
    </source>
</evidence>
<feature type="transmembrane region" description="Helical" evidence="6">
    <location>
        <begin position="233"/>
        <end position="252"/>
    </location>
</feature>
<comment type="subcellular location">
    <subcellularLocation>
        <location evidence="1">Cell membrane</location>
        <topology evidence="1">Multi-pass membrane protein</topology>
    </subcellularLocation>
</comment>
<keyword evidence="2" id="KW-1003">Cell membrane</keyword>
<feature type="transmembrane region" description="Helical" evidence="6">
    <location>
        <begin position="79"/>
        <end position="103"/>
    </location>
</feature>
<dbReference type="Gene3D" id="1.20.1250.20">
    <property type="entry name" value="MFS general substrate transporter like domains"/>
    <property type="match status" value="1"/>
</dbReference>
<dbReference type="CDD" id="cd06173">
    <property type="entry name" value="MFS_MefA_like"/>
    <property type="match status" value="1"/>
</dbReference>
<name>A0ABP4HAU4_9ACTN</name>
<feature type="transmembrane region" description="Helical" evidence="6">
    <location>
        <begin position="280"/>
        <end position="302"/>
    </location>
</feature>
<dbReference type="InterPro" id="IPR022324">
    <property type="entry name" value="Bacilysin_exporter_BacE_put"/>
</dbReference>
<feature type="transmembrane region" description="Helical" evidence="6">
    <location>
        <begin position="109"/>
        <end position="128"/>
    </location>
</feature>
<dbReference type="EMBL" id="BAAALF010000106">
    <property type="protein sequence ID" value="GAA1253862.1"/>
    <property type="molecule type" value="Genomic_DNA"/>
</dbReference>
<dbReference type="SUPFAM" id="SSF103473">
    <property type="entry name" value="MFS general substrate transporter"/>
    <property type="match status" value="1"/>
</dbReference>
<protein>
    <submittedName>
        <fullName evidence="7">MFS transporter</fullName>
    </submittedName>
</protein>
<evidence type="ECO:0000256" key="3">
    <source>
        <dbReference type="ARBA" id="ARBA00022692"/>
    </source>
</evidence>
<keyword evidence="8" id="KW-1185">Reference proteome</keyword>
<dbReference type="PRINTS" id="PR01988">
    <property type="entry name" value="EXPORTERBACE"/>
</dbReference>
<dbReference type="PANTHER" id="PTHR23513:SF11">
    <property type="entry name" value="STAPHYLOFERRIN A TRANSPORTER"/>
    <property type="match status" value="1"/>
</dbReference>